<dbReference type="AlphaFoldDB" id="A0A656QCV4"/>
<dbReference type="InterPro" id="IPR036259">
    <property type="entry name" value="MFS_trans_sf"/>
</dbReference>
<evidence type="ECO:0000256" key="4">
    <source>
        <dbReference type="ARBA" id="ARBA00022989"/>
    </source>
</evidence>
<evidence type="ECO:0000256" key="2">
    <source>
        <dbReference type="ARBA" id="ARBA00022448"/>
    </source>
</evidence>
<accession>A0A656QCV4</accession>
<dbReference type="InterPro" id="IPR020846">
    <property type="entry name" value="MFS_dom"/>
</dbReference>
<organism evidence="8 9">
    <name type="scientific">Caballeronia zhejiangensis</name>
    <dbReference type="NCBI Taxonomy" id="871203"/>
    <lineage>
        <taxon>Bacteria</taxon>
        <taxon>Pseudomonadati</taxon>
        <taxon>Pseudomonadota</taxon>
        <taxon>Betaproteobacteria</taxon>
        <taxon>Burkholderiales</taxon>
        <taxon>Burkholderiaceae</taxon>
        <taxon>Caballeronia</taxon>
    </lineage>
</organism>
<keyword evidence="2" id="KW-0813">Transport</keyword>
<feature type="transmembrane region" description="Helical" evidence="6">
    <location>
        <begin position="121"/>
        <end position="140"/>
    </location>
</feature>
<dbReference type="Pfam" id="PF07690">
    <property type="entry name" value="MFS_1"/>
    <property type="match status" value="1"/>
</dbReference>
<comment type="caution">
    <text evidence="8">The sequence shown here is derived from an EMBL/GenBank/DDBJ whole genome shotgun (WGS) entry which is preliminary data.</text>
</comment>
<gene>
    <name evidence="8" type="ORF">BG60_24225</name>
</gene>
<dbReference type="Gene3D" id="1.20.1250.20">
    <property type="entry name" value="MFS general substrate transporter like domains"/>
    <property type="match status" value="2"/>
</dbReference>
<evidence type="ECO:0000256" key="3">
    <source>
        <dbReference type="ARBA" id="ARBA00022692"/>
    </source>
</evidence>
<feature type="transmembrane region" description="Helical" evidence="6">
    <location>
        <begin position="180"/>
        <end position="198"/>
    </location>
</feature>
<dbReference type="GO" id="GO:0022857">
    <property type="term" value="F:transmembrane transporter activity"/>
    <property type="evidence" value="ECO:0007669"/>
    <property type="project" value="InterPro"/>
</dbReference>
<feature type="transmembrane region" description="Helical" evidence="6">
    <location>
        <begin position="242"/>
        <end position="261"/>
    </location>
</feature>
<feature type="transmembrane region" description="Helical" evidence="6">
    <location>
        <begin position="529"/>
        <end position="547"/>
    </location>
</feature>
<feature type="transmembrane region" description="Helical" evidence="6">
    <location>
        <begin position="311"/>
        <end position="335"/>
    </location>
</feature>
<reference evidence="8 9" key="1">
    <citation type="submission" date="2014-03" db="EMBL/GenBank/DDBJ databases">
        <title>Draft Genome Sequences of Four Burkholderia Strains.</title>
        <authorList>
            <person name="Liu X.Y."/>
            <person name="Li C.X."/>
            <person name="Xu J.H."/>
        </authorList>
    </citation>
    <scope>NUCLEOTIDE SEQUENCE [LARGE SCALE GENOMIC DNA]</scope>
    <source>
        <strain evidence="8 9">OP-1</strain>
    </source>
</reference>
<dbReference type="PROSITE" id="PS50850">
    <property type="entry name" value="MFS"/>
    <property type="match status" value="1"/>
</dbReference>
<evidence type="ECO:0000313" key="9">
    <source>
        <dbReference type="Proteomes" id="UP000027451"/>
    </source>
</evidence>
<evidence type="ECO:0000313" key="8">
    <source>
        <dbReference type="EMBL" id="KDR26099.1"/>
    </source>
</evidence>
<feature type="transmembrane region" description="Helical" evidence="6">
    <location>
        <begin position="378"/>
        <end position="397"/>
    </location>
</feature>
<feature type="transmembrane region" description="Helical" evidence="6">
    <location>
        <begin position="210"/>
        <end position="230"/>
    </location>
</feature>
<proteinExistence type="predicted"/>
<dbReference type="InterPro" id="IPR011701">
    <property type="entry name" value="MFS"/>
</dbReference>
<dbReference type="SUPFAM" id="SSF103473">
    <property type="entry name" value="MFS general substrate transporter"/>
    <property type="match status" value="1"/>
</dbReference>
<evidence type="ECO:0000256" key="5">
    <source>
        <dbReference type="ARBA" id="ARBA00023136"/>
    </source>
</evidence>
<evidence type="ECO:0000259" key="7">
    <source>
        <dbReference type="PROSITE" id="PS50850"/>
    </source>
</evidence>
<keyword evidence="9" id="KW-1185">Reference proteome</keyword>
<keyword evidence="4 6" id="KW-1133">Transmembrane helix</keyword>
<name>A0A656QCV4_9BURK</name>
<feature type="domain" description="Major facilitator superfamily (MFS) profile" evidence="7">
    <location>
        <begin position="51"/>
        <end position="552"/>
    </location>
</feature>
<dbReference type="Proteomes" id="UP000027451">
    <property type="component" value="Unassembled WGS sequence"/>
</dbReference>
<protein>
    <submittedName>
        <fullName evidence="8">DSBA oxidoreductase</fullName>
    </submittedName>
</protein>
<feature type="transmembrane region" description="Helical" evidence="6">
    <location>
        <begin position="347"/>
        <end position="366"/>
    </location>
</feature>
<dbReference type="GO" id="GO:0016020">
    <property type="term" value="C:membrane"/>
    <property type="evidence" value="ECO:0007669"/>
    <property type="project" value="UniProtKB-SubCell"/>
</dbReference>
<dbReference type="PANTHER" id="PTHR42718:SF9">
    <property type="entry name" value="MAJOR FACILITATOR SUPERFAMILY MULTIDRUG TRANSPORTER MFSC"/>
    <property type="match status" value="1"/>
</dbReference>
<feature type="transmembrane region" description="Helical" evidence="6">
    <location>
        <begin position="48"/>
        <end position="68"/>
    </location>
</feature>
<feature type="transmembrane region" description="Helical" evidence="6">
    <location>
        <begin position="146"/>
        <end position="168"/>
    </location>
</feature>
<evidence type="ECO:0000256" key="1">
    <source>
        <dbReference type="ARBA" id="ARBA00004141"/>
    </source>
</evidence>
<keyword evidence="5 6" id="KW-0472">Membrane</keyword>
<dbReference type="EMBL" id="JFHD01000038">
    <property type="protein sequence ID" value="KDR26099.1"/>
    <property type="molecule type" value="Genomic_DNA"/>
</dbReference>
<evidence type="ECO:0000256" key="6">
    <source>
        <dbReference type="SAM" id="Phobius"/>
    </source>
</evidence>
<feature type="transmembrane region" description="Helical" evidence="6">
    <location>
        <begin position="267"/>
        <end position="291"/>
    </location>
</feature>
<sequence>MVVWVSAMRVMCQFLLGGWMSTLAEPTTVSAPAPASSPKPAAAPTHVFNARLMVGLLGILIASLASGLNDRVTDIASVDWRGQIGMGHDEGTWIAAVYEAGEVAGMMISAWFAVTLSFRRFAVGVSVAFAALAVVFPFVSDYGTLLALRVVQGGVGGLLPPLLMTAALRFLPPKIKLYGMSAYALTATFGPNLATPLAALWTDTVGWQFVYWQVIPPCLLAALLMGWGLPQDPVRLERFRQFDWRGVLSGCGGVAMLVLALEQGERLDWLASPLICTLLICGTASLVLFFINEWNHPLPLFKLQMLGRRNFAHGLLTLAGILIIFLSASMLPATYLAEVRGYRPLEIGPLALTIAIPQLVASPFAAMLCNIRWLDSRIVLATGLALLLAACIGGSFLTDDWVRDNFYLLQAMHALGQPMTVLPVLMGATGAVQPPEGPFASAMFNTTRGMATVIGAAFVESLLTHREHFHSNVLLDQIGRRVHLLARSDILSRPNVLHLEPGRPMSGEGLGALAEQIRSQALLMGVADVYLVLGAMAVVLALVLVLLPQRTYPPGTDPRLTK</sequence>
<dbReference type="PANTHER" id="PTHR42718">
    <property type="entry name" value="MAJOR FACILITATOR SUPERFAMILY MULTIDRUG TRANSPORTER MFSC"/>
    <property type="match status" value="1"/>
</dbReference>
<keyword evidence="3 6" id="KW-0812">Transmembrane</keyword>
<comment type="subcellular location">
    <subcellularLocation>
        <location evidence="1">Membrane</location>
        <topology evidence="1">Multi-pass membrane protein</topology>
    </subcellularLocation>
</comment>